<accession>A0A9P5Z3Z2</accession>
<name>A0A9P5Z3Z2_9AGAR</name>
<reference evidence="1" key="1">
    <citation type="submission" date="2020-11" db="EMBL/GenBank/DDBJ databases">
        <authorList>
            <consortium name="DOE Joint Genome Institute"/>
            <person name="Ahrendt S."/>
            <person name="Riley R."/>
            <person name="Andreopoulos W."/>
            <person name="Labutti K."/>
            <person name="Pangilinan J."/>
            <person name="Ruiz-Duenas F.J."/>
            <person name="Barrasa J.M."/>
            <person name="Sanchez-Garcia M."/>
            <person name="Camarero S."/>
            <person name="Miyauchi S."/>
            <person name="Serrano A."/>
            <person name="Linde D."/>
            <person name="Babiker R."/>
            <person name="Drula E."/>
            <person name="Ayuso-Fernandez I."/>
            <person name="Pacheco R."/>
            <person name="Padilla G."/>
            <person name="Ferreira P."/>
            <person name="Barriuso J."/>
            <person name="Kellner H."/>
            <person name="Castanera R."/>
            <person name="Alfaro M."/>
            <person name="Ramirez L."/>
            <person name="Pisabarro A.G."/>
            <person name="Kuo A."/>
            <person name="Tritt A."/>
            <person name="Lipzen A."/>
            <person name="He G."/>
            <person name="Yan M."/>
            <person name="Ng V."/>
            <person name="Cullen D."/>
            <person name="Martin F."/>
            <person name="Rosso M.-N."/>
            <person name="Henrissat B."/>
            <person name="Hibbett D."/>
            <person name="Martinez A.T."/>
            <person name="Grigoriev I.V."/>
        </authorList>
    </citation>
    <scope>NUCLEOTIDE SEQUENCE</scope>
    <source>
        <strain evidence="1">CIRM-BRFM 674</strain>
    </source>
</reference>
<keyword evidence="2" id="KW-1185">Reference proteome</keyword>
<organism evidence="1 2">
    <name type="scientific">Pholiota conissans</name>
    <dbReference type="NCBI Taxonomy" id="109636"/>
    <lineage>
        <taxon>Eukaryota</taxon>
        <taxon>Fungi</taxon>
        <taxon>Dikarya</taxon>
        <taxon>Basidiomycota</taxon>
        <taxon>Agaricomycotina</taxon>
        <taxon>Agaricomycetes</taxon>
        <taxon>Agaricomycetidae</taxon>
        <taxon>Agaricales</taxon>
        <taxon>Agaricineae</taxon>
        <taxon>Strophariaceae</taxon>
        <taxon>Pholiota</taxon>
    </lineage>
</organism>
<proteinExistence type="predicted"/>
<feature type="non-terminal residue" evidence="1">
    <location>
        <position position="53"/>
    </location>
</feature>
<comment type="caution">
    <text evidence="1">The sequence shown here is derived from an EMBL/GenBank/DDBJ whole genome shotgun (WGS) entry which is preliminary data.</text>
</comment>
<protein>
    <submittedName>
        <fullName evidence="1">Uncharacterized protein</fullName>
    </submittedName>
</protein>
<dbReference type="EMBL" id="MU155208">
    <property type="protein sequence ID" value="KAF9479654.1"/>
    <property type="molecule type" value="Genomic_DNA"/>
</dbReference>
<dbReference type="Proteomes" id="UP000807469">
    <property type="component" value="Unassembled WGS sequence"/>
</dbReference>
<dbReference type="AlphaFoldDB" id="A0A9P5Z3Z2"/>
<evidence type="ECO:0000313" key="1">
    <source>
        <dbReference type="EMBL" id="KAF9479654.1"/>
    </source>
</evidence>
<sequence>MTTHHRPLRPPTFVYSSYLGSPSPLAMGLFVGFVVVPIYTYSHTHGDTIYSLV</sequence>
<gene>
    <name evidence="1" type="ORF">BDN70DRAFT_878528</name>
</gene>
<evidence type="ECO:0000313" key="2">
    <source>
        <dbReference type="Proteomes" id="UP000807469"/>
    </source>
</evidence>